<dbReference type="InterPro" id="IPR036691">
    <property type="entry name" value="Endo/exonu/phosph_ase_sf"/>
</dbReference>
<feature type="domain" description="Endonuclease/exonuclease/phosphatase" evidence="1">
    <location>
        <begin position="45"/>
        <end position="228"/>
    </location>
</feature>
<keyword evidence="3" id="KW-1185">Reference proteome</keyword>
<evidence type="ECO:0000259" key="1">
    <source>
        <dbReference type="Pfam" id="PF03372"/>
    </source>
</evidence>
<dbReference type="Pfam" id="PF03372">
    <property type="entry name" value="Exo_endo_phos"/>
    <property type="match status" value="1"/>
</dbReference>
<reference evidence="2 3" key="1">
    <citation type="journal article" date="2018" name="MBio">
        <title>Comparative Genomics Reveals the Core Gene Toolbox for the Fungus-Insect Symbiosis.</title>
        <authorList>
            <person name="Wang Y."/>
            <person name="Stata M."/>
            <person name="Wang W."/>
            <person name="Stajich J.E."/>
            <person name="White M.M."/>
            <person name="Moncalvo J.M."/>
        </authorList>
    </citation>
    <scope>NUCLEOTIDE SEQUENCE [LARGE SCALE GENOMIC DNA]</scope>
    <source>
        <strain evidence="2 3">SWE-8-4</strain>
    </source>
</reference>
<sequence length="231" mass="25915">MSDVPRQQKPISAPVIRRKIKVLVTWIGFIEYAKAYNNLQGIKSVKDQLEYMLNSYQPVLLTLQETMLTDKSSRCRLQGYTCVEVKHKIKKGGRGLLTAVRNTAGLTISEYRSNPYWMATKVSGTLTSNNKIEMMVINVHIPSSSTKKKQVTEQIATFARNYKLKHPGHIILVMGDFNMKTDAAVKYTTKIGVGLQRAKTMNSPGSRVVNGKIGNMIDHIMYSGITHRPLG</sequence>
<dbReference type="InterPro" id="IPR005135">
    <property type="entry name" value="Endo/exonuclease/phosphatase"/>
</dbReference>
<dbReference type="GO" id="GO:0003824">
    <property type="term" value="F:catalytic activity"/>
    <property type="evidence" value="ECO:0007669"/>
    <property type="project" value="InterPro"/>
</dbReference>
<dbReference type="Proteomes" id="UP000245383">
    <property type="component" value="Unassembled WGS sequence"/>
</dbReference>
<dbReference type="EMBL" id="MBFR01000164">
    <property type="protein sequence ID" value="PVU92374.1"/>
    <property type="molecule type" value="Genomic_DNA"/>
</dbReference>
<gene>
    <name evidence="2" type="ORF">BB561_003865</name>
</gene>
<comment type="caution">
    <text evidence="2">The sequence shown here is derived from an EMBL/GenBank/DDBJ whole genome shotgun (WGS) entry which is preliminary data.</text>
</comment>
<dbReference type="Gene3D" id="3.60.10.10">
    <property type="entry name" value="Endonuclease/exonuclease/phosphatase"/>
    <property type="match status" value="1"/>
</dbReference>
<dbReference type="OrthoDB" id="2506849at2759"/>
<organism evidence="2 3">
    <name type="scientific">Smittium simulii</name>
    <dbReference type="NCBI Taxonomy" id="133385"/>
    <lineage>
        <taxon>Eukaryota</taxon>
        <taxon>Fungi</taxon>
        <taxon>Fungi incertae sedis</taxon>
        <taxon>Zoopagomycota</taxon>
        <taxon>Kickxellomycotina</taxon>
        <taxon>Harpellomycetes</taxon>
        <taxon>Harpellales</taxon>
        <taxon>Legeriomycetaceae</taxon>
        <taxon>Smittium</taxon>
    </lineage>
</organism>
<evidence type="ECO:0000313" key="2">
    <source>
        <dbReference type="EMBL" id="PVU92374.1"/>
    </source>
</evidence>
<proteinExistence type="predicted"/>
<protein>
    <recommendedName>
        <fullName evidence="1">Endonuclease/exonuclease/phosphatase domain-containing protein</fullName>
    </recommendedName>
</protein>
<dbReference type="SUPFAM" id="SSF56219">
    <property type="entry name" value="DNase I-like"/>
    <property type="match status" value="1"/>
</dbReference>
<accession>A0A2T9YJC0</accession>
<evidence type="ECO:0000313" key="3">
    <source>
        <dbReference type="Proteomes" id="UP000245383"/>
    </source>
</evidence>
<name>A0A2T9YJC0_9FUNG</name>
<dbReference type="AlphaFoldDB" id="A0A2T9YJC0"/>